<evidence type="ECO:0000313" key="1">
    <source>
        <dbReference type="EMBL" id="GJS98114.1"/>
    </source>
</evidence>
<accession>A0ABQ5A645</accession>
<gene>
    <name evidence="1" type="ORF">Tco_0819284</name>
</gene>
<reference evidence="1" key="1">
    <citation type="journal article" date="2022" name="Int. J. Mol. Sci.">
        <title>Draft Genome of Tanacetum Coccineum: Genomic Comparison of Closely Related Tanacetum-Family Plants.</title>
        <authorList>
            <person name="Yamashiro T."/>
            <person name="Shiraishi A."/>
            <person name="Nakayama K."/>
            <person name="Satake H."/>
        </authorList>
    </citation>
    <scope>NUCLEOTIDE SEQUENCE</scope>
</reference>
<dbReference type="EMBL" id="BQNB010012017">
    <property type="protein sequence ID" value="GJS98114.1"/>
    <property type="molecule type" value="Genomic_DNA"/>
</dbReference>
<sequence>MKISTLKHRVTYDSIFNRLQKIVSQLAILGENISQEDLNLKFLRSLPSEWNTHVVVWRNKPDLDSMSFDDLYNNFKIVEQEVKKNVTSNSNSGSQNMAYLNGFKVEIGTTEYESKEVLLEKWEEDHYQWKCYMANDKSLPTTALMAAFSNSRRNFVPAAVLTKSGIVPVSAARPINTVAPKSFVNAAKTRYLNINSVNTPKGNRVTSAVGEQGFNVVRSLACWLWYALTANPTIYVSLIEQFWQTVTVDTINDGEKQLTVTVDGKTIAITEASVRRHLQLANANGISSLPNTEIFDQLTLMGYVSNDDKLTFQKVILQLQ</sequence>
<dbReference type="Proteomes" id="UP001151760">
    <property type="component" value="Unassembled WGS sequence"/>
</dbReference>
<protein>
    <submittedName>
        <fullName evidence="1">Uncharacterized protein</fullName>
    </submittedName>
</protein>
<keyword evidence="2" id="KW-1185">Reference proteome</keyword>
<proteinExistence type="predicted"/>
<evidence type="ECO:0000313" key="2">
    <source>
        <dbReference type="Proteomes" id="UP001151760"/>
    </source>
</evidence>
<name>A0ABQ5A645_9ASTR</name>
<comment type="caution">
    <text evidence="1">The sequence shown here is derived from an EMBL/GenBank/DDBJ whole genome shotgun (WGS) entry which is preliminary data.</text>
</comment>
<reference evidence="1" key="2">
    <citation type="submission" date="2022-01" db="EMBL/GenBank/DDBJ databases">
        <authorList>
            <person name="Yamashiro T."/>
            <person name="Shiraishi A."/>
            <person name="Satake H."/>
            <person name="Nakayama K."/>
        </authorList>
    </citation>
    <scope>NUCLEOTIDE SEQUENCE</scope>
</reference>
<organism evidence="1 2">
    <name type="scientific">Tanacetum coccineum</name>
    <dbReference type="NCBI Taxonomy" id="301880"/>
    <lineage>
        <taxon>Eukaryota</taxon>
        <taxon>Viridiplantae</taxon>
        <taxon>Streptophyta</taxon>
        <taxon>Embryophyta</taxon>
        <taxon>Tracheophyta</taxon>
        <taxon>Spermatophyta</taxon>
        <taxon>Magnoliopsida</taxon>
        <taxon>eudicotyledons</taxon>
        <taxon>Gunneridae</taxon>
        <taxon>Pentapetalae</taxon>
        <taxon>asterids</taxon>
        <taxon>campanulids</taxon>
        <taxon>Asterales</taxon>
        <taxon>Asteraceae</taxon>
        <taxon>Asteroideae</taxon>
        <taxon>Anthemideae</taxon>
        <taxon>Anthemidinae</taxon>
        <taxon>Tanacetum</taxon>
    </lineage>
</organism>
<dbReference type="Pfam" id="PF14223">
    <property type="entry name" value="Retrotran_gag_2"/>
    <property type="match status" value="1"/>
</dbReference>